<protein>
    <submittedName>
        <fullName evidence="10">Methyl-accepting chemotaxis protein</fullName>
    </submittedName>
</protein>
<evidence type="ECO:0000313" key="11">
    <source>
        <dbReference type="Proteomes" id="UP000575083"/>
    </source>
</evidence>
<dbReference type="GO" id="GO:0005886">
    <property type="term" value="C:plasma membrane"/>
    <property type="evidence" value="ECO:0007669"/>
    <property type="project" value="TreeGrafter"/>
</dbReference>
<dbReference type="EMBL" id="JACHLK010000017">
    <property type="protein sequence ID" value="MBB6563261.1"/>
    <property type="molecule type" value="Genomic_DNA"/>
</dbReference>
<evidence type="ECO:0000256" key="4">
    <source>
        <dbReference type="PROSITE-ProRule" id="PRU00284"/>
    </source>
</evidence>
<feature type="domain" description="Methyl-accepting transducer" evidence="8">
    <location>
        <begin position="275"/>
        <end position="504"/>
    </location>
</feature>
<evidence type="ECO:0000256" key="2">
    <source>
        <dbReference type="ARBA" id="ARBA00022481"/>
    </source>
</evidence>
<dbReference type="InterPro" id="IPR003660">
    <property type="entry name" value="HAMP_dom"/>
</dbReference>
<dbReference type="InterPro" id="IPR004089">
    <property type="entry name" value="MCPsignal_dom"/>
</dbReference>
<comment type="subcellular location">
    <subcellularLocation>
        <location evidence="1">Membrane</location>
    </subcellularLocation>
</comment>
<keyword evidence="4" id="KW-0807">Transducer</keyword>
<evidence type="ECO:0000256" key="1">
    <source>
        <dbReference type="ARBA" id="ARBA00004370"/>
    </source>
</evidence>
<proteinExistence type="inferred from homology"/>
<reference evidence="10 11" key="1">
    <citation type="submission" date="2020-08" db="EMBL/GenBank/DDBJ databases">
        <title>Functional genomics of gut bacteria from endangered species of beetles.</title>
        <authorList>
            <person name="Carlos-Shanley C."/>
        </authorList>
    </citation>
    <scope>NUCLEOTIDE SEQUENCE [LARGE SCALE GENOMIC DNA]</scope>
    <source>
        <strain evidence="10 11">S00198</strain>
    </source>
</reference>
<dbReference type="CDD" id="cd06225">
    <property type="entry name" value="HAMP"/>
    <property type="match status" value="1"/>
</dbReference>
<keyword evidence="7" id="KW-0472">Membrane</keyword>
<comment type="similarity">
    <text evidence="3">Belongs to the methyl-accepting chemotaxis (MCP) protein family.</text>
</comment>
<dbReference type="PROSITE" id="PS50111">
    <property type="entry name" value="CHEMOTAXIS_TRANSDUC_2"/>
    <property type="match status" value="1"/>
</dbReference>
<accession>A0A7X0PJX8</accession>
<dbReference type="Proteomes" id="UP000575083">
    <property type="component" value="Unassembled WGS sequence"/>
</dbReference>
<dbReference type="CDD" id="cd11386">
    <property type="entry name" value="MCP_signal"/>
    <property type="match status" value="1"/>
</dbReference>
<evidence type="ECO:0000313" key="10">
    <source>
        <dbReference type="EMBL" id="MBB6563261.1"/>
    </source>
</evidence>
<feature type="domain" description="HAMP" evidence="9">
    <location>
        <begin position="218"/>
        <end position="270"/>
    </location>
</feature>
<dbReference type="RefSeq" id="WP_184864089.1">
    <property type="nucleotide sequence ID" value="NZ_JACHLK010000017.1"/>
</dbReference>
<keyword evidence="11" id="KW-1185">Reference proteome</keyword>
<evidence type="ECO:0000256" key="3">
    <source>
        <dbReference type="ARBA" id="ARBA00029447"/>
    </source>
</evidence>
<dbReference type="InterPro" id="IPR047347">
    <property type="entry name" value="YvaQ-like_sensor"/>
</dbReference>
<keyword evidence="5" id="KW-0175">Coiled coil</keyword>
<feature type="region of interest" description="Disordered" evidence="6">
    <location>
        <begin position="528"/>
        <end position="548"/>
    </location>
</feature>
<dbReference type="PANTHER" id="PTHR43531">
    <property type="entry name" value="PROTEIN ICFG"/>
    <property type="match status" value="1"/>
</dbReference>
<dbReference type="Pfam" id="PF00672">
    <property type="entry name" value="HAMP"/>
    <property type="match status" value="1"/>
</dbReference>
<keyword evidence="7" id="KW-1133">Transmembrane helix</keyword>
<keyword evidence="2" id="KW-0488">Methylation</keyword>
<comment type="caution">
    <text evidence="10">The sequence shown here is derived from an EMBL/GenBank/DDBJ whole genome shotgun (WGS) entry which is preliminary data.</text>
</comment>
<dbReference type="AlphaFoldDB" id="A0A7X0PJX8"/>
<dbReference type="CDD" id="cd19411">
    <property type="entry name" value="MCP2201-like_sensor"/>
    <property type="match status" value="1"/>
</dbReference>
<dbReference type="Pfam" id="PF00015">
    <property type="entry name" value="MCPsignal"/>
    <property type="match status" value="1"/>
</dbReference>
<evidence type="ECO:0000256" key="6">
    <source>
        <dbReference type="SAM" id="MobiDB-lite"/>
    </source>
</evidence>
<organism evidence="10 11">
    <name type="scientific">Acidovorax soli</name>
    <dbReference type="NCBI Taxonomy" id="592050"/>
    <lineage>
        <taxon>Bacteria</taxon>
        <taxon>Pseudomonadati</taxon>
        <taxon>Pseudomonadota</taxon>
        <taxon>Betaproteobacteria</taxon>
        <taxon>Burkholderiales</taxon>
        <taxon>Comamonadaceae</taxon>
        <taxon>Acidovorax</taxon>
    </lineage>
</organism>
<feature type="coiled-coil region" evidence="5">
    <location>
        <begin position="82"/>
        <end position="109"/>
    </location>
</feature>
<sequence>MNTVKNLKLGLRLALGFGLMLALLLGVSSLGVSRMGDVQHRLDDIAKINTQEARLAVAMRIAVNQMAIASRDVVLLTDEAGMRRVNEDLARYRSNYDAAQDKLDKMFTDIASTSKAEKDLFARIRDMKAAAMPIVDKVVSLGLANKNDEATGVLMNQLQAPLRLWLNTLGELADLEDKLNIQAAEEAEAAYGVARLLMLSLCAIGIALGMLAAWAITRSITVPIARAVQVAQTVSSGDLTSQIEVTSRDETGQLLQALKTMNESLVTVVGAVRTSSDSIATGASEIATGNQDLSQRTEEQASNLEETAASMEELTSTVQSNAETARQATQLASSASTAATKGGAVVSQVVGTMDEIAASSKRITDIIGTIDGIAFQTNILALNAAVEAARAGEQGRGFAVVASEVRSLAGRSAAAAKEIKTLIGDSVEKIEAGTRQVGDAGAVMTDIVAQVKRVAELISDISTATTEQTMGISQVSDAVSQLDQVTQQNAALVEQSAAAADSLSHQSARLVEAVSVFKLGGEAGQGFAPVPAPGTRRPSTTAIAAKSPGLPVAKLPAKAGEKTEDWESF</sequence>
<dbReference type="SMART" id="SM00304">
    <property type="entry name" value="HAMP"/>
    <property type="match status" value="1"/>
</dbReference>
<evidence type="ECO:0000256" key="7">
    <source>
        <dbReference type="SAM" id="Phobius"/>
    </source>
</evidence>
<name>A0A7X0PJX8_9BURK</name>
<dbReference type="Gene3D" id="1.10.287.950">
    <property type="entry name" value="Methyl-accepting chemotaxis protein"/>
    <property type="match status" value="1"/>
</dbReference>
<dbReference type="Pfam" id="PF12729">
    <property type="entry name" value="4HB_MCP_1"/>
    <property type="match status" value="1"/>
</dbReference>
<dbReference type="GO" id="GO:0004888">
    <property type="term" value="F:transmembrane signaling receptor activity"/>
    <property type="evidence" value="ECO:0007669"/>
    <property type="project" value="TreeGrafter"/>
</dbReference>
<dbReference type="InterPro" id="IPR024478">
    <property type="entry name" value="HlyB_4HB_MCP"/>
</dbReference>
<dbReference type="PANTHER" id="PTHR43531:SF14">
    <property type="entry name" value="METHYL-ACCEPTING CHEMOTAXIS PROTEIN I-RELATED"/>
    <property type="match status" value="1"/>
</dbReference>
<dbReference type="PROSITE" id="PS50885">
    <property type="entry name" value="HAMP"/>
    <property type="match status" value="1"/>
</dbReference>
<dbReference type="SMART" id="SM00283">
    <property type="entry name" value="MA"/>
    <property type="match status" value="1"/>
</dbReference>
<feature type="transmembrane region" description="Helical" evidence="7">
    <location>
        <begin position="196"/>
        <end position="216"/>
    </location>
</feature>
<dbReference type="SUPFAM" id="SSF58104">
    <property type="entry name" value="Methyl-accepting chemotaxis protein (MCP) signaling domain"/>
    <property type="match status" value="1"/>
</dbReference>
<dbReference type="GO" id="GO:0007165">
    <property type="term" value="P:signal transduction"/>
    <property type="evidence" value="ECO:0007669"/>
    <property type="project" value="UniProtKB-KW"/>
</dbReference>
<dbReference type="GO" id="GO:0006935">
    <property type="term" value="P:chemotaxis"/>
    <property type="evidence" value="ECO:0007669"/>
    <property type="project" value="TreeGrafter"/>
</dbReference>
<evidence type="ECO:0000259" key="8">
    <source>
        <dbReference type="PROSITE" id="PS50111"/>
    </source>
</evidence>
<evidence type="ECO:0000256" key="5">
    <source>
        <dbReference type="SAM" id="Coils"/>
    </source>
</evidence>
<feature type="transmembrane region" description="Helical" evidence="7">
    <location>
        <begin position="12"/>
        <end position="32"/>
    </location>
</feature>
<dbReference type="InterPro" id="IPR051310">
    <property type="entry name" value="MCP_chemotaxis"/>
</dbReference>
<dbReference type="FunFam" id="1.10.287.950:FF:000001">
    <property type="entry name" value="Methyl-accepting chemotaxis sensory transducer"/>
    <property type="match status" value="1"/>
</dbReference>
<keyword evidence="7" id="KW-0812">Transmembrane</keyword>
<gene>
    <name evidence="10" type="ORF">HNP48_005980</name>
</gene>
<evidence type="ECO:0000259" key="9">
    <source>
        <dbReference type="PROSITE" id="PS50885"/>
    </source>
</evidence>